<dbReference type="KEGG" id="char:116220314"/>
<evidence type="ECO:0000313" key="4">
    <source>
        <dbReference type="Proteomes" id="UP000515152"/>
    </source>
</evidence>
<evidence type="ECO:0000256" key="2">
    <source>
        <dbReference type="ARBA" id="ARBA00023163"/>
    </source>
</evidence>
<keyword evidence="1" id="KW-0805">Transcription regulation</keyword>
<feature type="domain" description="BHLH" evidence="3">
    <location>
        <begin position="100"/>
        <end position="154"/>
    </location>
</feature>
<dbReference type="Gene3D" id="4.10.280.10">
    <property type="entry name" value="Helix-loop-helix DNA-binding domain"/>
    <property type="match status" value="1"/>
</dbReference>
<dbReference type="InterPro" id="IPR050359">
    <property type="entry name" value="bHLH_transcription_factors"/>
</dbReference>
<keyword evidence="2" id="KW-0804">Transcription</keyword>
<dbReference type="GO" id="GO:0007423">
    <property type="term" value="P:sensory organ development"/>
    <property type="evidence" value="ECO:0007669"/>
    <property type="project" value="TreeGrafter"/>
</dbReference>
<dbReference type="InterPro" id="IPR011598">
    <property type="entry name" value="bHLH_dom"/>
</dbReference>
<name>A0A6P8FAH9_CLUHA</name>
<evidence type="ECO:0000256" key="1">
    <source>
        <dbReference type="ARBA" id="ARBA00023015"/>
    </source>
</evidence>
<dbReference type="GO" id="GO:0070888">
    <property type="term" value="F:E-box binding"/>
    <property type="evidence" value="ECO:0007669"/>
    <property type="project" value="TreeGrafter"/>
</dbReference>
<dbReference type="PROSITE" id="PS50888">
    <property type="entry name" value="BHLH"/>
    <property type="match status" value="1"/>
</dbReference>
<dbReference type="InterPro" id="IPR036638">
    <property type="entry name" value="HLH_DNA-bd_sf"/>
</dbReference>
<dbReference type="OrthoDB" id="10011855at2759"/>
<dbReference type="Pfam" id="PF00010">
    <property type="entry name" value="HLH"/>
    <property type="match status" value="1"/>
</dbReference>
<gene>
    <name evidence="5" type="primary">LOC116220314</name>
</gene>
<dbReference type="GO" id="GO:0061564">
    <property type="term" value="P:axon development"/>
    <property type="evidence" value="ECO:0007669"/>
    <property type="project" value="TreeGrafter"/>
</dbReference>
<keyword evidence="4" id="KW-1185">Reference proteome</keyword>
<sequence length="199" mass="22530">MDSLEEKQEAKALTGYIVVVYRDMDREAMFQSIDCNSDVPRPQVCRARFCAVHGDENVLSYQLSADCNMDRISSDNERSSVLNRVGGSILNSDVPQKSRAVRLSMNTRERKRMHDLNDALDDLKSVIPHMPSPTVRRLSKIATLLLAKNYILMQEQVIQEMKKLLGEQNATPSIHPVWTGVPLLALLPGYQENISFKKN</sequence>
<dbReference type="PANTHER" id="PTHR19290:SF104">
    <property type="entry name" value="GH17679P"/>
    <property type="match status" value="1"/>
</dbReference>
<reference evidence="5" key="1">
    <citation type="submission" date="2025-08" db="UniProtKB">
        <authorList>
            <consortium name="RefSeq"/>
        </authorList>
    </citation>
    <scope>IDENTIFICATION</scope>
</reference>
<proteinExistence type="predicted"/>
<organism evidence="4 5">
    <name type="scientific">Clupea harengus</name>
    <name type="common">Atlantic herring</name>
    <dbReference type="NCBI Taxonomy" id="7950"/>
    <lineage>
        <taxon>Eukaryota</taxon>
        <taxon>Metazoa</taxon>
        <taxon>Chordata</taxon>
        <taxon>Craniata</taxon>
        <taxon>Vertebrata</taxon>
        <taxon>Euteleostomi</taxon>
        <taxon>Actinopterygii</taxon>
        <taxon>Neopterygii</taxon>
        <taxon>Teleostei</taxon>
        <taxon>Clupei</taxon>
        <taxon>Clupeiformes</taxon>
        <taxon>Clupeoidei</taxon>
        <taxon>Clupeidae</taxon>
        <taxon>Clupea</taxon>
    </lineage>
</organism>
<dbReference type="PANTHER" id="PTHR19290">
    <property type="entry name" value="BASIC HELIX-LOOP-HELIX PROTEIN NEUROGENIN-RELATED"/>
    <property type="match status" value="1"/>
</dbReference>
<accession>A0A6P8FAH9</accession>
<dbReference type="GO" id="GO:0046983">
    <property type="term" value="F:protein dimerization activity"/>
    <property type="evidence" value="ECO:0007669"/>
    <property type="project" value="InterPro"/>
</dbReference>
<dbReference type="GO" id="GO:0005634">
    <property type="term" value="C:nucleus"/>
    <property type="evidence" value="ECO:0007669"/>
    <property type="project" value="TreeGrafter"/>
</dbReference>
<evidence type="ECO:0000313" key="5">
    <source>
        <dbReference type="RefSeq" id="XP_031422314.1"/>
    </source>
</evidence>
<dbReference type="SMART" id="SM00353">
    <property type="entry name" value="HLH"/>
    <property type="match status" value="1"/>
</dbReference>
<dbReference type="AlphaFoldDB" id="A0A6P8FAH9"/>
<dbReference type="GO" id="GO:0000981">
    <property type="term" value="F:DNA-binding transcription factor activity, RNA polymerase II-specific"/>
    <property type="evidence" value="ECO:0007669"/>
    <property type="project" value="TreeGrafter"/>
</dbReference>
<evidence type="ECO:0000259" key="3">
    <source>
        <dbReference type="PROSITE" id="PS50888"/>
    </source>
</evidence>
<dbReference type="Proteomes" id="UP000515152">
    <property type="component" value="Chromosome 4"/>
</dbReference>
<dbReference type="SUPFAM" id="SSF47459">
    <property type="entry name" value="HLH, helix-loop-helix DNA-binding domain"/>
    <property type="match status" value="1"/>
</dbReference>
<protein>
    <submittedName>
        <fullName evidence="5">Oligodendrocyte transcription factor 1-like</fullName>
    </submittedName>
</protein>
<dbReference type="RefSeq" id="XP_031422314.1">
    <property type="nucleotide sequence ID" value="XM_031566454.2"/>
</dbReference>
<dbReference type="GeneID" id="116220314"/>
<dbReference type="GO" id="GO:0045944">
    <property type="term" value="P:positive regulation of transcription by RNA polymerase II"/>
    <property type="evidence" value="ECO:0007669"/>
    <property type="project" value="TreeGrafter"/>
</dbReference>